<evidence type="ECO:0000313" key="7">
    <source>
        <dbReference type="EMBL" id="KAB0793374.1"/>
    </source>
</evidence>
<evidence type="ECO:0000256" key="4">
    <source>
        <dbReference type="ARBA" id="ARBA00029452"/>
    </source>
</evidence>
<dbReference type="InParanoid" id="A0A1Y1K406"/>
<reference evidence="7" key="3">
    <citation type="submission" date="2019-08" db="EMBL/GenBank/DDBJ databases">
        <authorList>
            <consortium name="Photinus pyralis genome working group"/>
            <person name="Fallon T.R."/>
            <person name="Sander Lower S.E."/>
            <person name="Weng J.-K."/>
        </authorList>
    </citation>
    <scope>NUCLEOTIDE SEQUENCE</scope>
    <source>
        <strain evidence="7">1611_PpyrPB1</strain>
        <tissue evidence="7">Whole body</tissue>
    </source>
</reference>
<evidence type="ECO:0000259" key="5">
    <source>
        <dbReference type="Pfam" id="PF15503"/>
    </source>
</evidence>
<evidence type="ECO:0000256" key="2">
    <source>
        <dbReference type="ARBA" id="ARBA00022490"/>
    </source>
</evidence>
<evidence type="ECO:0000313" key="6">
    <source>
        <dbReference type="EMBL" id="JAV55228.1"/>
    </source>
</evidence>
<keyword evidence="8" id="KW-1185">Reference proteome</keyword>
<reference evidence="6" key="1">
    <citation type="journal article" date="2016" name="Sci. Rep.">
        <title>Molecular characterization of firefly nuptial gifts: a multi-omics approach sheds light on postcopulatory sexual selection.</title>
        <authorList>
            <person name="Al-Wathiqui N."/>
            <person name="Fallon T.R."/>
            <person name="South A."/>
            <person name="Weng J.K."/>
            <person name="Lewis S.M."/>
        </authorList>
    </citation>
    <scope>NUCLEOTIDE SEQUENCE</scope>
</reference>
<dbReference type="Proteomes" id="UP000327044">
    <property type="component" value="Unassembled WGS sequence"/>
</dbReference>
<gene>
    <name evidence="7" type="ORF">PPYR_12994</name>
</gene>
<accession>A0A1Y1K406</accession>
<evidence type="ECO:0000256" key="1">
    <source>
        <dbReference type="ARBA" id="ARBA00004114"/>
    </source>
</evidence>
<dbReference type="EMBL" id="GEZM01095977">
    <property type="protein sequence ID" value="JAV55228.1"/>
    <property type="molecule type" value="Transcribed_RNA"/>
</dbReference>
<dbReference type="InterPro" id="IPR029135">
    <property type="entry name" value="PPP1R35_C"/>
</dbReference>
<dbReference type="OrthoDB" id="8191506at2759"/>
<protein>
    <recommendedName>
        <fullName evidence="5">Protein phosphatase 1 regulatory subunit 35 C-terminal domain-containing protein</fullName>
    </recommendedName>
</protein>
<feature type="domain" description="Protein phosphatase 1 regulatory subunit 35 C-terminal" evidence="5">
    <location>
        <begin position="40"/>
        <end position="144"/>
    </location>
</feature>
<keyword evidence="3" id="KW-0206">Cytoskeleton</keyword>
<proteinExistence type="inferred from homology"/>
<keyword evidence="2" id="KW-0963">Cytoplasm</keyword>
<dbReference type="AlphaFoldDB" id="A0A1Y1K406"/>
<evidence type="ECO:0000256" key="3">
    <source>
        <dbReference type="ARBA" id="ARBA00023212"/>
    </source>
</evidence>
<dbReference type="EMBL" id="VVIM01000009">
    <property type="protein sequence ID" value="KAB0793374.1"/>
    <property type="molecule type" value="Genomic_DNA"/>
</dbReference>
<comment type="similarity">
    <text evidence="4">Belongs to the PPP1R35 family.</text>
</comment>
<evidence type="ECO:0000313" key="8">
    <source>
        <dbReference type="Proteomes" id="UP000327044"/>
    </source>
</evidence>
<name>A0A1Y1K406_PHOPY</name>
<organism evidence="6">
    <name type="scientific">Photinus pyralis</name>
    <name type="common">Common eastern firefly</name>
    <name type="synonym">Lampyris pyralis</name>
    <dbReference type="NCBI Taxonomy" id="7054"/>
    <lineage>
        <taxon>Eukaryota</taxon>
        <taxon>Metazoa</taxon>
        <taxon>Ecdysozoa</taxon>
        <taxon>Arthropoda</taxon>
        <taxon>Hexapoda</taxon>
        <taxon>Insecta</taxon>
        <taxon>Pterygota</taxon>
        <taxon>Neoptera</taxon>
        <taxon>Endopterygota</taxon>
        <taxon>Coleoptera</taxon>
        <taxon>Polyphaga</taxon>
        <taxon>Elateriformia</taxon>
        <taxon>Elateroidea</taxon>
        <taxon>Lampyridae</taxon>
        <taxon>Lampyrinae</taxon>
        <taxon>Photinus</taxon>
    </lineage>
</organism>
<reference evidence="7 8" key="2">
    <citation type="journal article" date="2018" name="Elife">
        <title>Firefly genomes illuminate parallel origins of bioluminescence in beetles.</title>
        <authorList>
            <person name="Fallon T.R."/>
            <person name="Lower S.E."/>
            <person name="Chang C.H."/>
            <person name="Bessho-Uehara M."/>
            <person name="Martin G.J."/>
            <person name="Bewick A.J."/>
            <person name="Behringer M."/>
            <person name="Debat H.J."/>
            <person name="Wong I."/>
            <person name="Day J.C."/>
            <person name="Suvorov A."/>
            <person name="Silva C.J."/>
            <person name="Stanger-Hall K.F."/>
            <person name="Hall D.W."/>
            <person name="Schmitz R.J."/>
            <person name="Nelson D.R."/>
            <person name="Lewis S.M."/>
            <person name="Shigenobu S."/>
            <person name="Bybee S.M."/>
            <person name="Larracuente A.M."/>
            <person name="Oba Y."/>
            <person name="Weng J.K."/>
        </authorList>
    </citation>
    <scope>NUCLEOTIDE SEQUENCE [LARGE SCALE GENOMIC DNA]</scope>
    <source>
        <strain evidence="7">1611_PpyrPB1</strain>
        <tissue evidence="7">Whole body</tissue>
    </source>
</reference>
<comment type="subcellular location">
    <subcellularLocation>
        <location evidence="1">Cytoplasm</location>
        <location evidence="1">Cytoskeleton</location>
        <location evidence="1">Microtubule organizing center</location>
        <location evidence="1">Centrosome</location>
        <location evidence="1">Centriole</location>
    </subcellularLocation>
</comment>
<dbReference type="Pfam" id="PF15503">
    <property type="entry name" value="PPP1R35_C"/>
    <property type="match status" value="1"/>
</dbReference>
<dbReference type="GO" id="GO:0005814">
    <property type="term" value="C:centriole"/>
    <property type="evidence" value="ECO:0007669"/>
    <property type="project" value="UniProtKB-SubCell"/>
</dbReference>
<sequence>MDKQPKKLTKKPAETIKLKCAISNDAAPEIENPKVCFDEPELNTALKFVREMESVENIRPKHLKSSTDLKIAKNLLDERATKQLNHPHHQKLYKNLMPLCTKRQPQVLPQISRDYQVIKDQEPVLSDFYTPKVLPEYSFRVPSQTAPRNLYRQFDGFKLYRTMRNWN</sequence>